<keyword evidence="1" id="KW-0560">Oxidoreductase</keyword>
<proteinExistence type="predicted"/>
<dbReference type="Proteomes" id="UP000609531">
    <property type="component" value="Unassembled WGS sequence"/>
</dbReference>
<dbReference type="InterPro" id="IPR008775">
    <property type="entry name" value="Phytyl_CoA_dOase-like"/>
</dbReference>
<dbReference type="GO" id="GO:0016706">
    <property type="term" value="F:2-oxoglutarate-dependent dioxygenase activity"/>
    <property type="evidence" value="ECO:0007669"/>
    <property type="project" value="UniProtKB-ARBA"/>
</dbReference>
<gene>
    <name evidence="1" type="ORF">JCR33_17920</name>
</gene>
<dbReference type="Pfam" id="PF05721">
    <property type="entry name" value="PhyH"/>
    <property type="match status" value="1"/>
</dbReference>
<name>A0A934IJE9_9HYPH</name>
<dbReference type="Gene3D" id="2.60.120.620">
    <property type="entry name" value="q2cbj1_9rhob like domain"/>
    <property type="match status" value="1"/>
</dbReference>
<evidence type="ECO:0000313" key="1">
    <source>
        <dbReference type="EMBL" id="MBJ3777588.1"/>
    </source>
</evidence>
<accession>A0A934IJE9</accession>
<sequence length="343" mass="38584">MSNWLTAPLWPIDVVLPTKAFSNPLLASERLNRRGLYAARVAAAHALAARRRRRLADRVSPEARQEYAAKGYIRTTPLDAAALDALREEVTGITAPAYEMREGDAVTRRIAITPRLLAAAPRLAALVRSPAYQGPIRYVGSFDVAPQLYIQTIFTHVADGGVPDPQNDLHMDTFHPTVKAWLWFDDVEEATGPFAYVEGSHRLDRRRLAWHKRRSVIASTGGPKGGSFRVSEAERERLRLPEPTRFTVPAGTMVTGDTFGLHRRTRATKPSRRLELWATSRPNPFNPLLKNPIWPPPGMAEREAILWQRFAVWAHTNGLRKRHDWYAVGDVRPLDDPRHPSLG</sequence>
<dbReference type="SUPFAM" id="SSF51197">
    <property type="entry name" value="Clavaminate synthase-like"/>
    <property type="match status" value="1"/>
</dbReference>
<dbReference type="EMBL" id="JAEKJA010000018">
    <property type="protein sequence ID" value="MBJ3777588.1"/>
    <property type="molecule type" value="Genomic_DNA"/>
</dbReference>
<reference evidence="1" key="1">
    <citation type="submission" date="2020-12" db="EMBL/GenBank/DDBJ databases">
        <title>Bacterial taxonomy.</title>
        <authorList>
            <person name="Pan X."/>
        </authorList>
    </citation>
    <scope>NUCLEOTIDE SEQUENCE</scope>
    <source>
        <strain evidence="1">B2012</strain>
    </source>
</reference>
<organism evidence="1 2">
    <name type="scientific">Acuticoccus mangrovi</name>
    <dbReference type="NCBI Taxonomy" id="2796142"/>
    <lineage>
        <taxon>Bacteria</taxon>
        <taxon>Pseudomonadati</taxon>
        <taxon>Pseudomonadota</taxon>
        <taxon>Alphaproteobacteria</taxon>
        <taxon>Hyphomicrobiales</taxon>
        <taxon>Amorphaceae</taxon>
        <taxon>Acuticoccus</taxon>
    </lineage>
</organism>
<evidence type="ECO:0000313" key="2">
    <source>
        <dbReference type="Proteomes" id="UP000609531"/>
    </source>
</evidence>
<keyword evidence="2" id="KW-1185">Reference proteome</keyword>
<dbReference type="RefSeq" id="WP_198883496.1">
    <property type="nucleotide sequence ID" value="NZ_JAEKJA010000018.1"/>
</dbReference>
<dbReference type="AlphaFoldDB" id="A0A934IJE9"/>
<comment type="caution">
    <text evidence="1">The sequence shown here is derived from an EMBL/GenBank/DDBJ whole genome shotgun (WGS) entry which is preliminary data.</text>
</comment>
<protein>
    <submittedName>
        <fullName evidence="1">Phytanoyl-CoA dioxygenase family protein</fullName>
    </submittedName>
</protein>
<keyword evidence="1" id="KW-0223">Dioxygenase</keyword>